<dbReference type="Proteomes" id="UP000332933">
    <property type="component" value="Unassembled WGS sequence"/>
</dbReference>
<reference evidence="3 4" key="1">
    <citation type="submission" date="2019-03" db="EMBL/GenBank/DDBJ databases">
        <authorList>
            <person name="Gaulin E."/>
            <person name="Dumas B."/>
        </authorList>
    </citation>
    <scope>NUCLEOTIDE SEQUENCE [LARGE SCALE GENOMIC DNA]</scope>
    <source>
        <strain evidence="3">CBS 568.67</strain>
    </source>
</reference>
<proteinExistence type="predicted"/>
<protein>
    <submittedName>
        <fullName evidence="3">Aste57867_19666 protein</fullName>
    </submittedName>
</protein>
<evidence type="ECO:0000313" key="4">
    <source>
        <dbReference type="Proteomes" id="UP000332933"/>
    </source>
</evidence>
<evidence type="ECO:0000256" key="1">
    <source>
        <dbReference type="SAM" id="MobiDB-lite"/>
    </source>
</evidence>
<accession>A0A485LD55</accession>
<gene>
    <name evidence="3" type="primary">Aste57867_19666</name>
    <name evidence="2" type="ORF">As57867_019601</name>
    <name evidence="3" type="ORF">ASTE57867_19666</name>
</gene>
<dbReference type="EMBL" id="CAADRA010006685">
    <property type="protein sequence ID" value="VFT96366.1"/>
    <property type="molecule type" value="Genomic_DNA"/>
</dbReference>
<dbReference type="AlphaFoldDB" id="A0A485LD55"/>
<name>A0A485LD55_9STRA</name>
<evidence type="ECO:0000313" key="2">
    <source>
        <dbReference type="EMBL" id="KAF0688760.1"/>
    </source>
</evidence>
<dbReference type="EMBL" id="VJMH01006663">
    <property type="protein sequence ID" value="KAF0688760.1"/>
    <property type="molecule type" value="Genomic_DNA"/>
</dbReference>
<organism evidence="3 4">
    <name type="scientific">Aphanomyces stellatus</name>
    <dbReference type="NCBI Taxonomy" id="120398"/>
    <lineage>
        <taxon>Eukaryota</taxon>
        <taxon>Sar</taxon>
        <taxon>Stramenopiles</taxon>
        <taxon>Oomycota</taxon>
        <taxon>Saprolegniomycetes</taxon>
        <taxon>Saprolegniales</taxon>
        <taxon>Verrucalvaceae</taxon>
        <taxon>Aphanomyces</taxon>
    </lineage>
</organism>
<sequence>MLLSVSGSSEQNGPTWGEASASPSNHRSPKLRHDVTGKSQEEIVGAMAGTCDGAALRELTASCRVLDAVAVGVGIVVGVAIVGDAGIHIHHLAHFQWKRVNLRFQGFQAATDAPQSSMDRRPVELNVTELQYISRQPSDPGSDAASDSIDSESGFSFLQSPENAQGVELSPISAKLEFSNLANLHEMV</sequence>
<reference evidence="2" key="2">
    <citation type="submission" date="2019-06" db="EMBL/GenBank/DDBJ databases">
        <title>Genomics analysis of Aphanomyces spp. identifies a new class of oomycete effector associated with host adaptation.</title>
        <authorList>
            <person name="Gaulin E."/>
        </authorList>
    </citation>
    <scope>NUCLEOTIDE SEQUENCE</scope>
    <source>
        <strain evidence="2">CBS 578.67</strain>
    </source>
</reference>
<keyword evidence="4" id="KW-1185">Reference proteome</keyword>
<evidence type="ECO:0000313" key="3">
    <source>
        <dbReference type="EMBL" id="VFT96366.1"/>
    </source>
</evidence>
<feature type="region of interest" description="Disordered" evidence="1">
    <location>
        <begin position="1"/>
        <end position="36"/>
    </location>
</feature>
<feature type="compositionally biased region" description="Polar residues" evidence="1">
    <location>
        <begin position="1"/>
        <end position="14"/>
    </location>
</feature>